<accession>A0A4Y1YMY8</accession>
<dbReference type="GO" id="GO:0005886">
    <property type="term" value="C:plasma membrane"/>
    <property type="evidence" value="ECO:0007669"/>
    <property type="project" value="UniProtKB-SubCell"/>
</dbReference>
<keyword evidence="2" id="KW-1133">Transmembrane helix</keyword>
<dbReference type="Gene3D" id="1.20.120.1200">
    <property type="entry name" value="NADH-ubiquinone/plastoquinone oxidoreductase chain 6, subunit NuoJ"/>
    <property type="match status" value="1"/>
</dbReference>
<feature type="transmembrane region" description="Helical" evidence="2">
    <location>
        <begin position="55"/>
        <end position="79"/>
    </location>
</feature>
<keyword evidence="2" id="KW-0472">Membrane</keyword>
<feature type="transmembrane region" description="Helical" evidence="2">
    <location>
        <begin position="32"/>
        <end position="49"/>
    </location>
</feature>
<feature type="transmembrane region" description="Helical" evidence="2">
    <location>
        <begin position="144"/>
        <end position="167"/>
    </location>
</feature>
<comment type="function">
    <text evidence="2">NDH-1 shuttles electrons from NADH, via FMN and iron-sulfur (Fe-S) centers, to quinones in the respiratory chain. Couples the redox reaction to proton translocation (for every two electrons transferred, four hydrogen ions are translocated across the cytoplasmic membrane), and thus conserves the redox energy in a proton gradient.</text>
</comment>
<proteinExistence type="inferred from homology"/>
<keyword evidence="2" id="KW-1003">Cell membrane</keyword>
<dbReference type="PANTHER" id="PTHR33269:SF17">
    <property type="entry name" value="NADH-UBIQUINONE OXIDOREDUCTASE CHAIN 6"/>
    <property type="match status" value="1"/>
</dbReference>
<dbReference type="InterPro" id="IPR042106">
    <property type="entry name" value="Nuo/plastoQ_OxRdtase_6_NuoJ"/>
</dbReference>
<dbReference type="KEGG" id="nst:Nstercoris_00623"/>
<dbReference type="PANTHER" id="PTHR33269">
    <property type="entry name" value="NADH-UBIQUINONE OXIDOREDUCTASE CHAIN 6"/>
    <property type="match status" value="1"/>
</dbReference>
<dbReference type="EC" id="7.1.1.-" evidence="2"/>
<comment type="similarity">
    <text evidence="1 2">Belongs to the complex I subunit 6 family.</text>
</comment>
<comment type="subcellular location">
    <subcellularLocation>
        <location evidence="2">Cell membrane</location>
        <topology evidence="2">Multi-pass membrane protein</topology>
    </subcellularLocation>
</comment>
<evidence type="ECO:0000313" key="3">
    <source>
        <dbReference type="EMBL" id="BBL34391.1"/>
    </source>
</evidence>
<keyword evidence="2" id="KW-0812">Transmembrane</keyword>
<keyword evidence="4" id="KW-1185">Reference proteome</keyword>
<dbReference type="NCBIfam" id="NF005164">
    <property type="entry name" value="PRK06638.1-4"/>
    <property type="match status" value="1"/>
</dbReference>
<keyword evidence="2" id="KW-0520">NAD</keyword>
<organism evidence="3 4">
    <name type="scientific">Nitrosomonas stercoris</name>
    <dbReference type="NCBI Taxonomy" id="1444684"/>
    <lineage>
        <taxon>Bacteria</taxon>
        <taxon>Pseudomonadati</taxon>
        <taxon>Pseudomonadota</taxon>
        <taxon>Betaproteobacteria</taxon>
        <taxon>Nitrosomonadales</taxon>
        <taxon>Nitrosomonadaceae</taxon>
        <taxon>Nitrosomonas</taxon>
    </lineage>
</organism>
<dbReference type="EMBL" id="AP019755">
    <property type="protein sequence ID" value="BBL34391.1"/>
    <property type="molecule type" value="Genomic_DNA"/>
</dbReference>
<evidence type="ECO:0000256" key="2">
    <source>
        <dbReference type="RuleBase" id="RU004429"/>
    </source>
</evidence>
<reference evidence="3 4" key="1">
    <citation type="submission" date="2019-06" db="EMBL/GenBank/DDBJ databases">
        <title>Nitrosomonas stercoris KYUHI-S whole genome shotgun sequence.</title>
        <authorList>
            <person name="Nakagawa T."/>
            <person name="Tsuchiya Y."/>
            <person name="Takahashi R."/>
        </authorList>
    </citation>
    <scope>NUCLEOTIDE SEQUENCE [LARGE SCALE GENOMIC DNA]</scope>
    <source>
        <strain evidence="3 4">KYUHI-S</strain>
    </source>
</reference>
<protein>
    <recommendedName>
        <fullName evidence="2">NADH-quinone oxidoreductase subunit J</fullName>
        <ecNumber evidence="2">7.1.1.-</ecNumber>
    </recommendedName>
</protein>
<name>A0A4Y1YMY8_9PROT</name>
<dbReference type="InterPro" id="IPR001457">
    <property type="entry name" value="NADH_UbQ/plastoQ_OxRdtase_su6"/>
</dbReference>
<evidence type="ECO:0000313" key="4">
    <source>
        <dbReference type="Proteomes" id="UP000316473"/>
    </source>
</evidence>
<feature type="transmembrane region" description="Helical" evidence="2">
    <location>
        <begin position="91"/>
        <end position="111"/>
    </location>
</feature>
<dbReference type="GO" id="GO:0048038">
    <property type="term" value="F:quinone binding"/>
    <property type="evidence" value="ECO:0007669"/>
    <property type="project" value="UniProtKB-UniRule"/>
</dbReference>
<feature type="transmembrane region" description="Helical" evidence="2">
    <location>
        <begin position="6"/>
        <end position="25"/>
    </location>
</feature>
<dbReference type="GO" id="GO:0008137">
    <property type="term" value="F:NADH dehydrogenase (ubiquinone) activity"/>
    <property type="evidence" value="ECO:0007669"/>
    <property type="project" value="UniProtKB-UniRule"/>
</dbReference>
<dbReference type="AlphaFoldDB" id="A0A4Y1YMY8"/>
<gene>
    <name evidence="3" type="ORF">Nstercoris_00623</name>
</gene>
<dbReference type="Pfam" id="PF00499">
    <property type="entry name" value="Oxidored_q3"/>
    <property type="match status" value="1"/>
</dbReference>
<evidence type="ECO:0000256" key="1">
    <source>
        <dbReference type="ARBA" id="ARBA00005698"/>
    </source>
</evidence>
<comment type="catalytic activity">
    <reaction evidence="2">
        <text>a quinone + NADH + 5 H(+)(in) = a quinol + NAD(+) + 4 H(+)(out)</text>
        <dbReference type="Rhea" id="RHEA:57888"/>
        <dbReference type="ChEBI" id="CHEBI:15378"/>
        <dbReference type="ChEBI" id="CHEBI:24646"/>
        <dbReference type="ChEBI" id="CHEBI:57540"/>
        <dbReference type="ChEBI" id="CHEBI:57945"/>
        <dbReference type="ChEBI" id="CHEBI:132124"/>
    </reaction>
</comment>
<dbReference type="Proteomes" id="UP000316473">
    <property type="component" value="Chromosome"/>
</dbReference>
<keyword evidence="2" id="KW-0874">Quinone</keyword>
<sequence length="201" mass="22359">MNLQDFVFYSLAVMTVIAALGVITSRNPVNSALLLVFAFITSSGLWILLEAEFLALALVLVYVGAVMVLFLFVVMMLDINLDRLREGFWKWFPFGAVLGLIMAAEMGMVMLSKQFKPEVIGIPEAKLVDYSNTKELGLLIYTDYVYAFELAAVILLVAMVAAIAITVRNRTDKKPSDVAKQVAVTRNERLRIVSMPAEKKE</sequence>